<evidence type="ECO:0000256" key="4">
    <source>
        <dbReference type="ARBA" id="ARBA00023163"/>
    </source>
</evidence>
<evidence type="ECO:0000256" key="2">
    <source>
        <dbReference type="ARBA" id="ARBA00022491"/>
    </source>
</evidence>
<organism evidence="9 10">
    <name type="scientific">Leptosia nina</name>
    <dbReference type="NCBI Taxonomy" id="320188"/>
    <lineage>
        <taxon>Eukaryota</taxon>
        <taxon>Metazoa</taxon>
        <taxon>Ecdysozoa</taxon>
        <taxon>Arthropoda</taxon>
        <taxon>Hexapoda</taxon>
        <taxon>Insecta</taxon>
        <taxon>Pterygota</taxon>
        <taxon>Neoptera</taxon>
        <taxon>Endopterygota</taxon>
        <taxon>Lepidoptera</taxon>
        <taxon>Glossata</taxon>
        <taxon>Ditrysia</taxon>
        <taxon>Papilionoidea</taxon>
        <taxon>Pieridae</taxon>
        <taxon>Pierinae</taxon>
        <taxon>Leptosia</taxon>
    </lineage>
</organism>
<evidence type="ECO:0000256" key="7">
    <source>
        <dbReference type="SAM" id="MobiDB-lite"/>
    </source>
</evidence>
<dbReference type="Proteomes" id="UP001497472">
    <property type="component" value="Unassembled WGS sequence"/>
</dbReference>
<keyword evidence="6" id="KW-0175">Coiled coil</keyword>
<evidence type="ECO:0000256" key="6">
    <source>
        <dbReference type="SAM" id="Coils"/>
    </source>
</evidence>
<dbReference type="PROSITE" id="PS51457">
    <property type="entry name" value="BEN"/>
    <property type="match status" value="1"/>
</dbReference>
<reference evidence="9 10" key="1">
    <citation type="submission" date="2023-11" db="EMBL/GenBank/DDBJ databases">
        <authorList>
            <person name="Okamura Y."/>
        </authorList>
    </citation>
    <scope>NUCLEOTIDE SEQUENCE [LARGE SCALE GENOMIC DNA]</scope>
</reference>
<feature type="coiled-coil region" evidence="6">
    <location>
        <begin position="77"/>
        <end position="111"/>
    </location>
</feature>
<dbReference type="PANTHER" id="PTHR35346">
    <property type="entry name" value="BEN DOMAIN-CONTAINING PROTEIN 6"/>
    <property type="match status" value="1"/>
</dbReference>
<evidence type="ECO:0000256" key="1">
    <source>
        <dbReference type="ARBA" id="ARBA00004123"/>
    </source>
</evidence>
<protein>
    <recommendedName>
        <fullName evidence="8">BEN domain-containing protein</fullName>
    </recommendedName>
</protein>
<dbReference type="InterPro" id="IPR037496">
    <property type="entry name" value="BEND6-like"/>
</dbReference>
<keyword evidence="10" id="KW-1185">Reference proteome</keyword>
<dbReference type="GO" id="GO:0003714">
    <property type="term" value="F:transcription corepressor activity"/>
    <property type="evidence" value="ECO:0007669"/>
    <property type="project" value="InterPro"/>
</dbReference>
<dbReference type="GO" id="GO:0005634">
    <property type="term" value="C:nucleus"/>
    <property type="evidence" value="ECO:0007669"/>
    <property type="project" value="UniProtKB-SubCell"/>
</dbReference>
<dbReference type="AlphaFoldDB" id="A0AAV1JLG5"/>
<dbReference type="PANTHER" id="PTHR35346:SF1">
    <property type="entry name" value="BEN DOMAIN-CONTAINING PROTEIN 6"/>
    <property type="match status" value="1"/>
</dbReference>
<evidence type="ECO:0000259" key="8">
    <source>
        <dbReference type="PROSITE" id="PS51457"/>
    </source>
</evidence>
<name>A0AAV1JLG5_9NEOP</name>
<keyword evidence="5" id="KW-0539">Nucleus</keyword>
<dbReference type="GO" id="GO:0045746">
    <property type="term" value="P:negative regulation of Notch signaling pathway"/>
    <property type="evidence" value="ECO:0007669"/>
    <property type="project" value="InterPro"/>
</dbReference>
<gene>
    <name evidence="9" type="ORF">LNINA_LOCUS9026</name>
</gene>
<comment type="subcellular location">
    <subcellularLocation>
        <location evidence="1">Nucleus</location>
    </subcellularLocation>
</comment>
<dbReference type="InterPro" id="IPR018379">
    <property type="entry name" value="BEN_domain"/>
</dbReference>
<keyword evidence="3" id="KW-0805">Transcription regulation</keyword>
<feature type="region of interest" description="Disordered" evidence="7">
    <location>
        <begin position="233"/>
        <end position="261"/>
    </location>
</feature>
<dbReference type="Pfam" id="PF10523">
    <property type="entry name" value="BEN"/>
    <property type="match status" value="1"/>
</dbReference>
<dbReference type="GO" id="GO:0003677">
    <property type="term" value="F:DNA binding"/>
    <property type="evidence" value="ECO:0007669"/>
    <property type="project" value="InterPro"/>
</dbReference>
<keyword evidence="4" id="KW-0804">Transcription</keyword>
<dbReference type="SMART" id="SM01025">
    <property type="entry name" value="BEN"/>
    <property type="match status" value="1"/>
</dbReference>
<sequence>MNSSESKVQNDSSDMRLNIISKLDAAKTLLDLSGQVYHFNACDTWTRVTDETEEPLLKRYELEGLVPTKNDNRSLEIEKLDKIIKGLLKKIECLQSQVHSMSNELDAMELRSKKHKKSYPKTKIKTVNQMSGEMVSIGDGNAVVPAKLLKNMNWSSYTNSTRKLLTAVFPRNVLATHSLTGKRSPAFPNKAAKKILEPALVNDIVQTVVERCKVPENLVRTSITTKCADESKRVRNAKVDKKKRKTLKKENISPPDGAESD</sequence>
<accession>A0AAV1JLG5</accession>
<feature type="domain" description="BEN" evidence="8">
    <location>
        <begin position="138"/>
        <end position="234"/>
    </location>
</feature>
<evidence type="ECO:0000256" key="5">
    <source>
        <dbReference type="ARBA" id="ARBA00023242"/>
    </source>
</evidence>
<dbReference type="EMBL" id="CAVLEF010000040">
    <property type="protein sequence ID" value="CAK1549751.1"/>
    <property type="molecule type" value="Genomic_DNA"/>
</dbReference>
<keyword evidence="2" id="KW-0678">Repressor</keyword>
<dbReference type="Gene3D" id="1.10.10.2590">
    <property type="entry name" value="BEN domain"/>
    <property type="match status" value="1"/>
</dbReference>
<proteinExistence type="predicted"/>
<dbReference type="GO" id="GO:0045666">
    <property type="term" value="P:positive regulation of neuron differentiation"/>
    <property type="evidence" value="ECO:0007669"/>
    <property type="project" value="InterPro"/>
</dbReference>
<evidence type="ECO:0000313" key="10">
    <source>
        <dbReference type="Proteomes" id="UP001497472"/>
    </source>
</evidence>
<evidence type="ECO:0000256" key="3">
    <source>
        <dbReference type="ARBA" id="ARBA00023015"/>
    </source>
</evidence>
<comment type="caution">
    <text evidence="9">The sequence shown here is derived from an EMBL/GenBank/DDBJ whole genome shotgun (WGS) entry which is preliminary data.</text>
</comment>
<evidence type="ECO:0000313" key="9">
    <source>
        <dbReference type="EMBL" id="CAK1549751.1"/>
    </source>
</evidence>